<dbReference type="EMBL" id="JACHFW010000002">
    <property type="protein sequence ID" value="MBB5263482.1"/>
    <property type="molecule type" value="Genomic_DNA"/>
</dbReference>
<organism evidence="17 18">
    <name type="scientific">Catenibacillus scindens</name>
    <dbReference type="NCBI Taxonomy" id="673271"/>
    <lineage>
        <taxon>Bacteria</taxon>
        <taxon>Bacillati</taxon>
        <taxon>Bacillota</taxon>
        <taxon>Clostridia</taxon>
        <taxon>Lachnospirales</taxon>
        <taxon>Lachnospiraceae</taxon>
        <taxon>Catenibacillus</taxon>
    </lineage>
</organism>
<dbReference type="InterPro" id="IPR003661">
    <property type="entry name" value="HisK_dim/P_dom"/>
</dbReference>
<dbReference type="RefSeq" id="WP_330599392.1">
    <property type="nucleotide sequence ID" value="NZ_JACHFW010000002.1"/>
</dbReference>
<sequence>MGKIKIMWRDLSLKKSIALYIFVFAALAMILSAVTSGLCHYAVERIKDSYPPAGERYYLTNAQGERLGEGAYISTEPKAMSEMDERFTSLLENIPIIATPVYCALCIFLAALLFYRGKLKVPIEKLRTASEKISHSDLAFKVDYSSKDELGRLCASFEMMREALSDNFSRMWRQVEERKTLNAAFAHDLRTPLTVLKGYNELLRTSDQIHTREIAATMEKHIVRMENYVASMSHLRRMEDMQPDCIEVLLQPFFDSLCESGKIVCEQKGKILCVQNDISVLRLSLDSGFVSQVCNNLIANAARYAKSKVVLSFELQSGGLFLSVSDDGKGFNKNSLYNGTNPYFTEEDNPSLHFGLGLYICKVLCEHHGGWITLENNAGGGAKVSACFKVPNL</sequence>
<evidence type="ECO:0000256" key="11">
    <source>
        <dbReference type="ARBA" id="ARBA00022989"/>
    </source>
</evidence>
<dbReference type="Pfam" id="PF02518">
    <property type="entry name" value="HATPase_c"/>
    <property type="match status" value="1"/>
</dbReference>
<comment type="catalytic activity">
    <reaction evidence="1">
        <text>ATP + protein L-histidine = ADP + protein N-phospho-L-histidine.</text>
        <dbReference type="EC" id="2.7.13.3"/>
    </reaction>
</comment>
<evidence type="ECO:0000259" key="15">
    <source>
        <dbReference type="PROSITE" id="PS50109"/>
    </source>
</evidence>
<keyword evidence="10" id="KW-0067">ATP-binding</keyword>
<keyword evidence="4" id="KW-1003">Cell membrane</keyword>
<feature type="transmembrane region" description="Helical" evidence="14">
    <location>
        <begin position="94"/>
        <end position="115"/>
    </location>
</feature>
<dbReference type="GO" id="GO:0000155">
    <property type="term" value="F:phosphorelay sensor kinase activity"/>
    <property type="evidence" value="ECO:0007669"/>
    <property type="project" value="InterPro"/>
</dbReference>
<dbReference type="EC" id="2.7.13.3" evidence="3"/>
<dbReference type="PROSITE" id="PS50885">
    <property type="entry name" value="HAMP"/>
    <property type="match status" value="1"/>
</dbReference>
<dbReference type="InterPro" id="IPR003660">
    <property type="entry name" value="HAMP_dom"/>
</dbReference>
<keyword evidence="8" id="KW-0547">Nucleotide-binding</keyword>
<dbReference type="PROSITE" id="PS50109">
    <property type="entry name" value="HIS_KIN"/>
    <property type="match status" value="1"/>
</dbReference>
<dbReference type="SUPFAM" id="SSF55874">
    <property type="entry name" value="ATPase domain of HSP90 chaperone/DNA topoisomerase II/histidine kinase"/>
    <property type="match status" value="1"/>
</dbReference>
<keyword evidence="11 14" id="KW-1133">Transmembrane helix</keyword>
<dbReference type="InterPro" id="IPR036890">
    <property type="entry name" value="HATPase_C_sf"/>
</dbReference>
<evidence type="ECO:0000256" key="13">
    <source>
        <dbReference type="ARBA" id="ARBA00023136"/>
    </source>
</evidence>
<dbReference type="InterPro" id="IPR003594">
    <property type="entry name" value="HATPase_dom"/>
</dbReference>
<evidence type="ECO:0000256" key="5">
    <source>
        <dbReference type="ARBA" id="ARBA00022553"/>
    </source>
</evidence>
<evidence type="ECO:0000256" key="6">
    <source>
        <dbReference type="ARBA" id="ARBA00022679"/>
    </source>
</evidence>
<dbReference type="Proteomes" id="UP000543642">
    <property type="component" value="Unassembled WGS sequence"/>
</dbReference>
<accession>A0A7W8M4D1</accession>
<dbReference type="PANTHER" id="PTHR45528">
    <property type="entry name" value="SENSOR HISTIDINE KINASE CPXA"/>
    <property type="match status" value="1"/>
</dbReference>
<comment type="caution">
    <text evidence="17">The sequence shown here is derived from an EMBL/GenBank/DDBJ whole genome shotgun (WGS) entry which is preliminary data.</text>
</comment>
<dbReference type="SUPFAM" id="SSF158472">
    <property type="entry name" value="HAMP domain-like"/>
    <property type="match status" value="1"/>
</dbReference>
<keyword evidence="7 14" id="KW-0812">Transmembrane</keyword>
<proteinExistence type="predicted"/>
<name>A0A7W8M4D1_9FIRM</name>
<feature type="transmembrane region" description="Helical" evidence="14">
    <location>
        <begin position="20"/>
        <end position="43"/>
    </location>
</feature>
<dbReference type="PANTHER" id="PTHR45528:SF1">
    <property type="entry name" value="SENSOR HISTIDINE KINASE CPXA"/>
    <property type="match status" value="1"/>
</dbReference>
<evidence type="ECO:0000256" key="10">
    <source>
        <dbReference type="ARBA" id="ARBA00022840"/>
    </source>
</evidence>
<dbReference type="SMART" id="SM00387">
    <property type="entry name" value="HATPase_c"/>
    <property type="match status" value="1"/>
</dbReference>
<evidence type="ECO:0000313" key="18">
    <source>
        <dbReference type="Proteomes" id="UP000543642"/>
    </source>
</evidence>
<protein>
    <recommendedName>
        <fullName evidence="3">histidine kinase</fullName>
        <ecNumber evidence="3">2.7.13.3</ecNumber>
    </recommendedName>
</protein>
<evidence type="ECO:0000256" key="9">
    <source>
        <dbReference type="ARBA" id="ARBA00022777"/>
    </source>
</evidence>
<keyword evidence="18" id="KW-1185">Reference proteome</keyword>
<evidence type="ECO:0000256" key="1">
    <source>
        <dbReference type="ARBA" id="ARBA00000085"/>
    </source>
</evidence>
<dbReference type="GO" id="GO:0005524">
    <property type="term" value="F:ATP binding"/>
    <property type="evidence" value="ECO:0007669"/>
    <property type="project" value="UniProtKB-KW"/>
</dbReference>
<keyword evidence="13 14" id="KW-0472">Membrane</keyword>
<dbReference type="Gene3D" id="3.30.565.10">
    <property type="entry name" value="Histidine kinase-like ATPase, C-terminal domain"/>
    <property type="match status" value="1"/>
</dbReference>
<keyword evidence="5" id="KW-0597">Phosphoprotein</keyword>
<dbReference type="GO" id="GO:0005886">
    <property type="term" value="C:plasma membrane"/>
    <property type="evidence" value="ECO:0007669"/>
    <property type="project" value="UniProtKB-SubCell"/>
</dbReference>
<dbReference type="SMART" id="SM00304">
    <property type="entry name" value="HAMP"/>
    <property type="match status" value="1"/>
</dbReference>
<dbReference type="InterPro" id="IPR005467">
    <property type="entry name" value="His_kinase_dom"/>
</dbReference>
<feature type="domain" description="Histidine kinase" evidence="15">
    <location>
        <begin position="184"/>
        <end position="392"/>
    </location>
</feature>
<dbReference type="AlphaFoldDB" id="A0A7W8M4D1"/>
<gene>
    <name evidence="17" type="ORF">HNP82_000580</name>
</gene>
<evidence type="ECO:0000313" key="17">
    <source>
        <dbReference type="EMBL" id="MBB5263482.1"/>
    </source>
</evidence>
<dbReference type="CDD" id="cd00082">
    <property type="entry name" value="HisKA"/>
    <property type="match status" value="1"/>
</dbReference>
<dbReference type="Pfam" id="PF00512">
    <property type="entry name" value="HisKA"/>
    <property type="match status" value="1"/>
</dbReference>
<dbReference type="Gene3D" id="1.10.287.130">
    <property type="match status" value="1"/>
</dbReference>
<feature type="domain" description="HAMP" evidence="16">
    <location>
        <begin position="117"/>
        <end position="169"/>
    </location>
</feature>
<dbReference type="InterPro" id="IPR036097">
    <property type="entry name" value="HisK_dim/P_sf"/>
</dbReference>
<evidence type="ECO:0000256" key="7">
    <source>
        <dbReference type="ARBA" id="ARBA00022692"/>
    </source>
</evidence>
<evidence type="ECO:0000256" key="14">
    <source>
        <dbReference type="SAM" id="Phobius"/>
    </source>
</evidence>
<evidence type="ECO:0000259" key="16">
    <source>
        <dbReference type="PROSITE" id="PS50885"/>
    </source>
</evidence>
<evidence type="ECO:0000256" key="3">
    <source>
        <dbReference type="ARBA" id="ARBA00012438"/>
    </source>
</evidence>
<evidence type="ECO:0000256" key="12">
    <source>
        <dbReference type="ARBA" id="ARBA00023012"/>
    </source>
</evidence>
<evidence type="ECO:0000256" key="8">
    <source>
        <dbReference type="ARBA" id="ARBA00022741"/>
    </source>
</evidence>
<keyword evidence="6" id="KW-0808">Transferase</keyword>
<dbReference type="Gene3D" id="6.10.340.10">
    <property type="match status" value="1"/>
</dbReference>
<dbReference type="CDD" id="cd06225">
    <property type="entry name" value="HAMP"/>
    <property type="match status" value="1"/>
</dbReference>
<dbReference type="Pfam" id="PF00672">
    <property type="entry name" value="HAMP"/>
    <property type="match status" value="1"/>
</dbReference>
<keyword evidence="9 17" id="KW-0418">Kinase</keyword>
<comment type="subcellular location">
    <subcellularLocation>
        <location evidence="2">Cell membrane</location>
        <topology evidence="2">Multi-pass membrane protein</topology>
    </subcellularLocation>
</comment>
<dbReference type="SUPFAM" id="SSF47384">
    <property type="entry name" value="Homodimeric domain of signal transducing histidine kinase"/>
    <property type="match status" value="1"/>
</dbReference>
<reference evidence="17 18" key="1">
    <citation type="submission" date="2020-08" db="EMBL/GenBank/DDBJ databases">
        <title>Genomic Encyclopedia of Type Strains, Phase IV (KMG-IV): sequencing the most valuable type-strain genomes for metagenomic binning, comparative biology and taxonomic classification.</title>
        <authorList>
            <person name="Goeker M."/>
        </authorList>
    </citation>
    <scope>NUCLEOTIDE SEQUENCE [LARGE SCALE GENOMIC DNA]</scope>
    <source>
        <strain evidence="17 18">DSM 106146</strain>
    </source>
</reference>
<dbReference type="SMART" id="SM00388">
    <property type="entry name" value="HisKA"/>
    <property type="match status" value="1"/>
</dbReference>
<keyword evidence="12" id="KW-0902">Two-component regulatory system</keyword>
<evidence type="ECO:0000256" key="2">
    <source>
        <dbReference type="ARBA" id="ARBA00004651"/>
    </source>
</evidence>
<evidence type="ECO:0000256" key="4">
    <source>
        <dbReference type="ARBA" id="ARBA00022475"/>
    </source>
</evidence>
<dbReference type="InterPro" id="IPR050398">
    <property type="entry name" value="HssS/ArlS-like"/>
</dbReference>